<dbReference type="NCBIfam" id="TIGR03519">
    <property type="entry name" value="T9SS_PorP_fam"/>
    <property type="match status" value="1"/>
</dbReference>
<dbReference type="OrthoDB" id="1114455at2"/>
<dbReference type="InterPro" id="IPR019861">
    <property type="entry name" value="PorP/SprF_Bacteroidetes"/>
</dbReference>
<accession>A0A2A4GDP5</accession>
<organism evidence="1 2">
    <name type="scientific">Sediminicola luteus</name>
    <dbReference type="NCBI Taxonomy" id="319238"/>
    <lineage>
        <taxon>Bacteria</taxon>
        <taxon>Pseudomonadati</taxon>
        <taxon>Bacteroidota</taxon>
        <taxon>Flavobacteriia</taxon>
        <taxon>Flavobacteriales</taxon>
        <taxon>Flavobacteriaceae</taxon>
        <taxon>Sediminicola</taxon>
    </lineage>
</organism>
<evidence type="ECO:0000313" key="2">
    <source>
        <dbReference type="Proteomes" id="UP000219559"/>
    </source>
</evidence>
<name>A0A2A4GDP5_9FLAO</name>
<dbReference type="EMBL" id="NBWU01000001">
    <property type="protein sequence ID" value="PCE66118.1"/>
    <property type="molecule type" value="Genomic_DNA"/>
</dbReference>
<dbReference type="Proteomes" id="UP000219559">
    <property type="component" value="Unassembled WGS sequence"/>
</dbReference>
<dbReference type="AlphaFoldDB" id="A0A2A4GDP5"/>
<evidence type="ECO:0008006" key="3">
    <source>
        <dbReference type="Google" id="ProtNLM"/>
    </source>
</evidence>
<proteinExistence type="predicted"/>
<sequence>MKTKHFAFGILYILTTWIIRAQQDTNYSFYNYNMNLVNPAYAGVDQQTKLGLNLRSQWASVQGAPETQSLFFGMPVGNNLGVGVSLINDKTFVEDQLNINADFSYKLQLGAAHEIYFGLKAGIHSYDVNTDGLQVYDVVPDPSLTDLSGRLTPNVGVGALLKHDDYFVSFSVPKLLKPDRVEFQDGQARMGIDRIHMYLSAGYEFYLSPALTLRPTTMVRHVENAPLSVDLTPVLQINEKFDLGLSYRWDESMAFLFVFKTDWLQAGYAYESAFESPVRNAENGTHELLFNITF</sequence>
<reference evidence="1 2" key="1">
    <citation type="submission" date="2017-04" db="EMBL/GenBank/DDBJ databases">
        <title>A new member of the family Flavobacteriaceae isolated from ascidians.</title>
        <authorList>
            <person name="Chen L."/>
        </authorList>
    </citation>
    <scope>NUCLEOTIDE SEQUENCE [LARGE SCALE GENOMIC DNA]</scope>
    <source>
        <strain evidence="1 2">HQA918</strain>
    </source>
</reference>
<comment type="caution">
    <text evidence="1">The sequence shown here is derived from an EMBL/GenBank/DDBJ whole genome shotgun (WGS) entry which is preliminary data.</text>
</comment>
<gene>
    <name evidence="1" type="ORF">B7P33_02120</name>
</gene>
<keyword evidence="2" id="KW-1185">Reference proteome</keyword>
<protein>
    <recommendedName>
        <fullName evidence="3">Type IX secretion system membrane protein PorP/SprF</fullName>
    </recommendedName>
</protein>
<dbReference type="RefSeq" id="WP_097441640.1">
    <property type="nucleotide sequence ID" value="NZ_NBWU01000001.1"/>
</dbReference>
<evidence type="ECO:0000313" key="1">
    <source>
        <dbReference type="EMBL" id="PCE66118.1"/>
    </source>
</evidence>
<dbReference type="Pfam" id="PF11751">
    <property type="entry name" value="PorP_SprF"/>
    <property type="match status" value="1"/>
</dbReference>